<dbReference type="Ensembl" id="ENSSMAT00000021272.2">
    <property type="protein sequence ID" value="ENSSMAP00000021021.2"/>
    <property type="gene ID" value="ENSSMAG00000012883.2"/>
</dbReference>
<protein>
    <submittedName>
        <fullName evidence="1">Uncharacterized protein</fullName>
    </submittedName>
</protein>
<dbReference type="Proteomes" id="UP000694558">
    <property type="component" value="Chromosome 4"/>
</dbReference>
<reference evidence="1" key="2">
    <citation type="submission" date="2025-08" db="UniProtKB">
        <authorList>
            <consortium name="Ensembl"/>
        </authorList>
    </citation>
    <scope>IDENTIFICATION</scope>
</reference>
<proteinExistence type="predicted"/>
<evidence type="ECO:0000313" key="2">
    <source>
        <dbReference type="Proteomes" id="UP000694558"/>
    </source>
</evidence>
<organism evidence="1 2">
    <name type="scientific">Scophthalmus maximus</name>
    <name type="common">Turbot</name>
    <name type="synonym">Psetta maxima</name>
    <dbReference type="NCBI Taxonomy" id="52904"/>
    <lineage>
        <taxon>Eukaryota</taxon>
        <taxon>Metazoa</taxon>
        <taxon>Chordata</taxon>
        <taxon>Craniata</taxon>
        <taxon>Vertebrata</taxon>
        <taxon>Euteleostomi</taxon>
        <taxon>Actinopterygii</taxon>
        <taxon>Neopterygii</taxon>
        <taxon>Teleostei</taxon>
        <taxon>Neoteleostei</taxon>
        <taxon>Acanthomorphata</taxon>
        <taxon>Carangaria</taxon>
        <taxon>Pleuronectiformes</taxon>
        <taxon>Pleuronectoidei</taxon>
        <taxon>Scophthalmidae</taxon>
        <taxon>Scophthalmus</taxon>
    </lineage>
</organism>
<name>A0A8D3ANL8_SCOMX</name>
<sequence length="73" mass="8004">SKAQLVCNVFPLPNPSSSAVSGNITIKNHATWPRVFSAVTIINVLLRSRLFLKYENIIHECNNSETLGSSAAY</sequence>
<dbReference type="AlphaFoldDB" id="A0A8D3ANL8"/>
<reference evidence="1" key="1">
    <citation type="submission" date="2023-05" db="EMBL/GenBank/DDBJ databases">
        <title>High-quality long-read genome of Scophthalmus maximus.</title>
        <authorList>
            <person name="Lien S."/>
            <person name="Martinez P."/>
        </authorList>
    </citation>
    <scope>NUCLEOTIDE SEQUENCE [LARGE SCALE GENOMIC DNA]</scope>
</reference>
<accession>A0A8D3ANL8</accession>
<evidence type="ECO:0000313" key="1">
    <source>
        <dbReference type="Ensembl" id="ENSSMAP00000021021.2"/>
    </source>
</evidence>